<proteinExistence type="predicted"/>
<gene>
    <name evidence="1" type="ORF">SNE40_011149</name>
</gene>
<protein>
    <submittedName>
        <fullName evidence="1">Uncharacterized protein</fullName>
    </submittedName>
</protein>
<dbReference type="EMBL" id="JAZGQO010000007">
    <property type="protein sequence ID" value="KAK6183724.1"/>
    <property type="molecule type" value="Genomic_DNA"/>
</dbReference>
<evidence type="ECO:0000313" key="2">
    <source>
        <dbReference type="Proteomes" id="UP001347796"/>
    </source>
</evidence>
<reference evidence="1 2" key="1">
    <citation type="submission" date="2024-01" db="EMBL/GenBank/DDBJ databases">
        <title>The genome of the rayed Mediterranean limpet Patella caerulea (Linnaeus, 1758).</title>
        <authorList>
            <person name="Anh-Thu Weber A."/>
            <person name="Halstead-Nussloch G."/>
        </authorList>
    </citation>
    <scope>NUCLEOTIDE SEQUENCE [LARGE SCALE GENOMIC DNA]</scope>
    <source>
        <strain evidence="1">AATW-2023a</strain>
        <tissue evidence="1">Whole specimen</tissue>
    </source>
</reference>
<dbReference type="Proteomes" id="UP001347796">
    <property type="component" value="Unassembled WGS sequence"/>
</dbReference>
<name>A0AAN8K3H4_PATCE</name>
<comment type="caution">
    <text evidence="1">The sequence shown here is derived from an EMBL/GenBank/DDBJ whole genome shotgun (WGS) entry which is preliminary data.</text>
</comment>
<evidence type="ECO:0000313" key="1">
    <source>
        <dbReference type="EMBL" id="KAK6183724.1"/>
    </source>
</evidence>
<organism evidence="1 2">
    <name type="scientific">Patella caerulea</name>
    <name type="common">Rayed Mediterranean limpet</name>
    <dbReference type="NCBI Taxonomy" id="87958"/>
    <lineage>
        <taxon>Eukaryota</taxon>
        <taxon>Metazoa</taxon>
        <taxon>Spiralia</taxon>
        <taxon>Lophotrochozoa</taxon>
        <taxon>Mollusca</taxon>
        <taxon>Gastropoda</taxon>
        <taxon>Patellogastropoda</taxon>
        <taxon>Patelloidea</taxon>
        <taxon>Patellidae</taxon>
        <taxon>Patella</taxon>
    </lineage>
</organism>
<accession>A0AAN8K3H4</accession>
<keyword evidence="2" id="KW-1185">Reference proteome</keyword>
<dbReference type="AlphaFoldDB" id="A0AAN8K3H4"/>
<sequence>MKNIDDSNRKQCPGYDTRGLKYREFEFRVVWKKFGIFPVQYRWPLFETTCRSQGESSYQETRRSAEMQNRDAVLGWSHKRYRMRLCQGKADLFHSSVV</sequence>